<keyword evidence="3" id="KW-1185">Reference proteome</keyword>
<dbReference type="RefSeq" id="WP_182415322.1">
    <property type="nucleotide sequence ID" value="NZ_CP055153.1"/>
</dbReference>
<name>A0A7L7L5V1_9BACT</name>
<keyword evidence="1" id="KW-0472">Membrane</keyword>
<feature type="transmembrane region" description="Helical" evidence="1">
    <location>
        <begin position="46"/>
        <end position="64"/>
    </location>
</feature>
<reference evidence="2 3" key="2">
    <citation type="submission" date="2020-08" db="EMBL/GenBank/DDBJ databases">
        <title>Adhaeribacter dokdonensis sp. nov., isolated from the rhizosphere of Elymus tsukushiensis, a plant native to the Dokdo Islands, Republic of Korea.</title>
        <authorList>
            <person name="Ghim S.Y."/>
        </authorList>
    </citation>
    <scope>NUCLEOTIDE SEQUENCE [LARGE SCALE GENOMIC DNA]</scope>
    <source>
        <strain evidence="2 3">KUDC8001</strain>
    </source>
</reference>
<accession>A0A7L7L5V1</accession>
<reference evidence="2 3" key="1">
    <citation type="submission" date="2020-06" db="EMBL/GenBank/DDBJ databases">
        <authorList>
            <person name="Hwang Y.J."/>
        </authorList>
    </citation>
    <scope>NUCLEOTIDE SEQUENCE [LARGE SCALE GENOMIC DNA]</scope>
    <source>
        <strain evidence="2 3">KUDC8001</strain>
    </source>
</reference>
<dbReference type="AlphaFoldDB" id="A0A7L7L5V1"/>
<protein>
    <submittedName>
        <fullName evidence="2">Uncharacterized protein</fullName>
    </submittedName>
</protein>
<evidence type="ECO:0000313" key="2">
    <source>
        <dbReference type="EMBL" id="QMU28134.1"/>
    </source>
</evidence>
<dbReference type="EMBL" id="CP055153">
    <property type="protein sequence ID" value="QMU28134.1"/>
    <property type="molecule type" value="Genomic_DNA"/>
</dbReference>
<evidence type="ECO:0000313" key="3">
    <source>
        <dbReference type="Proteomes" id="UP000514509"/>
    </source>
</evidence>
<gene>
    <name evidence="2" type="ORF">HUW48_08790</name>
</gene>
<evidence type="ECO:0000256" key="1">
    <source>
        <dbReference type="SAM" id="Phobius"/>
    </source>
</evidence>
<proteinExistence type="predicted"/>
<sequence>MKTNKGLGFIHPIATYAGVKVVHLIMGFHYDPFQEGLLTYKLLIDILSWGIIAVLTYFLSKWFFPEKNNSI</sequence>
<keyword evidence="1" id="KW-0812">Transmembrane</keyword>
<dbReference type="KEGG" id="add:HUW48_08790"/>
<organism evidence="2 3">
    <name type="scientific">Adhaeribacter radiodurans</name>
    <dbReference type="NCBI Taxonomy" id="2745197"/>
    <lineage>
        <taxon>Bacteria</taxon>
        <taxon>Pseudomonadati</taxon>
        <taxon>Bacteroidota</taxon>
        <taxon>Cytophagia</taxon>
        <taxon>Cytophagales</taxon>
        <taxon>Hymenobacteraceae</taxon>
        <taxon>Adhaeribacter</taxon>
    </lineage>
</organism>
<keyword evidence="1" id="KW-1133">Transmembrane helix</keyword>
<dbReference type="Proteomes" id="UP000514509">
    <property type="component" value="Chromosome"/>
</dbReference>
<feature type="transmembrane region" description="Helical" evidence="1">
    <location>
        <begin position="7"/>
        <end position="26"/>
    </location>
</feature>